<evidence type="ECO:0000313" key="4">
    <source>
        <dbReference type="EMBL" id="POY70028.1"/>
    </source>
</evidence>
<evidence type="ECO:0000313" key="5">
    <source>
        <dbReference type="Proteomes" id="UP000237144"/>
    </source>
</evidence>
<feature type="compositionally biased region" description="Basic and acidic residues" evidence="2">
    <location>
        <begin position="147"/>
        <end position="210"/>
    </location>
</feature>
<evidence type="ECO:0000256" key="1">
    <source>
        <dbReference type="ARBA" id="ARBA00008998"/>
    </source>
</evidence>
<keyword evidence="5" id="KW-1185">Reference proteome</keyword>
<organism evidence="4 5">
    <name type="scientific">Rhodotorula taiwanensis</name>
    <dbReference type="NCBI Taxonomy" id="741276"/>
    <lineage>
        <taxon>Eukaryota</taxon>
        <taxon>Fungi</taxon>
        <taxon>Dikarya</taxon>
        <taxon>Basidiomycota</taxon>
        <taxon>Pucciniomycotina</taxon>
        <taxon>Microbotryomycetes</taxon>
        <taxon>Sporidiobolales</taxon>
        <taxon>Sporidiobolaceae</taxon>
        <taxon>Rhodotorula</taxon>
    </lineage>
</organism>
<dbReference type="Proteomes" id="UP000237144">
    <property type="component" value="Unassembled WGS sequence"/>
</dbReference>
<comment type="similarity">
    <text evidence="1">Belongs to the CCDC25 family.</text>
</comment>
<evidence type="ECO:0000259" key="3">
    <source>
        <dbReference type="Pfam" id="PF05670"/>
    </source>
</evidence>
<dbReference type="PANTHER" id="PTHR13049">
    <property type="entry name" value="DUF814-RELATED"/>
    <property type="match status" value="1"/>
</dbReference>
<protein>
    <recommendedName>
        <fullName evidence="3">NFACT RNA-binding domain-containing protein</fullName>
    </recommendedName>
</protein>
<comment type="caution">
    <text evidence="4">The sequence shown here is derived from an EMBL/GenBank/DDBJ whole genome shotgun (WGS) entry which is preliminary data.</text>
</comment>
<dbReference type="InterPro" id="IPR008532">
    <property type="entry name" value="NFACT_RNA-bd"/>
</dbReference>
<feature type="domain" description="NFACT RNA-binding" evidence="3">
    <location>
        <begin position="2"/>
        <end position="113"/>
    </location>
</feature>
<dbReference type="Pfam" id="PF05670">
    <property type="entry name" value="NFACT-R_1"/>
    <property type="match status" value="1"/>
</dbReference>
<reference evidence="4 5" key="1">
    <citation type="journal article" date="2018" name="Front. Microbiol.">
        <title>Prospects for Fungal Bioremediation of Acidic Radioactive Waste Sites: Characterization and Genome Sequence of Rhodotorula taiwanensis MD1149.</title>
        <authorList>
            <person name="Tkavc R."/>
            <person name="Matrosova V.Y."/>
            <person name="Grichenko O.E."/>
            <person name="Gostincar C."/>
            <person name="Volpe R.P."/>
            <person name="Klimenkova P."/>
            <person name="Gaidamakova E.K."/>
            <person name="Zhou C.E."/>
            <person name="Stewart B.J."/>
            <person name="Lyman M.G."/>
            <person name="Malfatti S.A."/>
            <person name="Rubinfeld B."/>
            <person name="Courtot M."/>
            <person name="Singh J."/>
            <person name="Dalgard C.L."/>
            <person name="Hamilton T."/>
            <person name="Frey K.G."/>
            <person name="Gunde-Cimerman N."/>
            <person name="Dugan L."/>
            <person name="Daly M.J."/>
        </authorList>
    </citation>
    <scope>NUCLEOTIDE SEQUENCE [LARGE SCALE GENOMIC DNA]</scope>
    <source>
        <strain evidence="4 5">MD1149</strain>
    </source>
</reference>
<feature type="region of interest" description="Disordered" evidence="2">
    <location>
        <begin position="147"/>
        <end position="219"/>
    </location>
</feature>
<dbReference type="OrthoDB" id="200398at2759"/>
<dbReference type="PANTHER" id="PTHR13049:SF2">
    <property type="entry name" value="COILED-COIL DOMAIN-CONTAINING PROTEIN 25"/>
    <property type="match status" value="1"/>
</dbReference>
<dbReference type="AlphaFoldDB" id="A0A2S5AZR6"/>
<name>A0A2S5AZR6_9BASI</name>
<dbReference type="EMBL" id="PJQD01000153">
    <property type="protein sequence ID" value="POY70028.1"/>
    <property type="molecule type" value="Genomic_DNA"/>
</dbReference>
<gene>
    <name evidence="4" type="ORF">BMF94_6965</name>
</gene>
<dbReference type="STRING" id="741276.A0A2S5AZR6"/>
<sequence>MVLFYTSTALGDDKPVTIYAGKDKFENEELLRYYAERDVWVHVDKLSSPHIYVRLPEGIAWDAMPEKLMIDAGQLVKAGSIQGNKQAVTILFTPASNLKKDGSYATGAVSFHNDRLVKRFRIEERVNAIVTRLGKTKVERQIDHEAEKVERERQEHRKKRDAANKIKNEKLLLARQRKAEAEARDYSRMHAQSDAHDWEQDEWDASRPEGDFDPNEDFM</sequence>
<evidence type="ECO:0000256" key="2">
    <source>
        <dbReference type="SAM" id="MobiDB-lite"/>
    </source>
</evidence>
<accession>A0A2S5AZR6</accession>
<proteinExistence type="inferred from homology"/>
<dbReference type="InterPro" id="IPR039730">
    <property type="entry name" value="Jlp2/Ccd25"/>
</dbReference>